<name>B0VFA2_CLOAI</name>
<dbReference type="OrthoDB" id="9763076at2"/>
<evidence type="ECO:0000313" key="2">
    <source>
        <dbReference type="EMBL" id="CAO80154.1"/>
    </source>
</evidence>
<dbReference type="RefSeq" id="WP_015424015.1">
    <property type="nucleotide sequence ID" value="NC_020449.1"/>
</dbReference>
<dbReference type="InterPro" id="IPR029062">
    <property type="entry name" value="Class_I_gatase-like"/>
</dbReference>
<dbReference type="HOGENOM" id="CLU_412631_0_0_0"/>
<evidence type="ECO:0000256" key="1">
    <source>
        <dbReference type="SAM" id="Phobius"/>
    </source>
</evidence>
<dbReference type="EMBL" id="CU466930">
    <property type="protein sequence ID" value="CAO80154.1"/>
    <property type="molecule type" value="Genomic_DNA"/>
</dbReference>
<dbReference type="SUPFAM" id="SSF52317">
    <property type="entry name" value="Class I glutamine amidotransferase-like"/>
    <property type="match status" value="1"/>
</dbReference>
<dbReference type="PANTHER" id="PTHR37947">
    <property type="entry name" value="BLL2462 PROTEIN"/>
    <property type="match status" value="1"/>
</dbReference>
<sequence>MLKYVLIVLFALLFSGFLNYRTNPEITKSRRWILFALRFITLFLLLMLLMSPILYYTQHKKQAPQILVLEDISQSMDLKHNSTTKSLHLKPLWQEMEKKFTASGYEVLHKTFANGLEGDKNNTLLSPALTELSRQKVFTNLEGVVLASDGWLRDESLSAVQQLGCPFYVLADSSQNPAPDLAIVNVRCNRYAYRNEPNTIRAEISSQNYSGPAEVRLLMANKIISRQNLKLEKGITANVDFTHKFNSIGFFPWKVEVAALPNESQINNNIYPGAIEVLAEKQRIILISDKPAWDNKFTLDAIATNSRWTAESYLNRNGRLYSGEVLVNKLEPNNLAALIIINNGILNLDNATVSFIQNAYNKGVGILYQGLPVNELASLLPIQKSNITSTYQGFIVPTPVSANYPMLNSLTLNAKDIPPLDYYYVTASPGSEILATINNPQNSPAIVVQTTGTARSLAFATLNLWRWQMQSGDDGYTKLISNCLTWLSNKSTGTYNAIYNNSYFRGEEIRIRLRSEDEIRQSRLDVNPRIRILDKNNKEVYTDFLKREGDEYAITLQLTEPGTYSFEISDKETGKSTKGKFELSETSIETRDYGYNLSLLSWLAKETGGKLLYKSNLNTFNPVPAKPVEQISRKEIPLYKKWYILSLFILTFCAELFLRRRWGLL</sequence>
<dbReference type="AlphaFoldDB" id="B0VFA2"/>
<dbReference type="Gene3D" id="3.40.50.880">
    <property type="match status" value="1"/>
</dbReference>
<keyword evidence="1" id="KW-0812">Transmembrane</keyword>
<dbReference type="KEGG" id="caci:CLOAM0247"/>
<accession>B0VFA2</accession>
<reference evidence="2 3" key="1">
    <citation type="journal article" date="2008" name="J. Bacteriol.">
        <title>'Candidatus Cloacamonas acidaminovorans': genome sequence reconstruction provides a first glimpse of a new bacterial division.</title>
        <authorList>
            <person name="Pelletier E."/>
            <person name="Kreimeyer A."/>
            <person name="Bocs S."/>
            <person name="Rouy Z."/>
            <person name="Gyapay G."/>
            <person name="Chouari R."/>
            <person name="Riviere D."/>
            <person name="Ganesan A."/>
            <person name="Daegelen P."/>
            <person name="Sghir A."/>
            <person name="Cohen G.N."/>
            <person name="Medigue C."/>
            <person name="Weissenbach J."/>
            <person name="Le Paslier D."/>
        </authorList>
    </citation>
    <scope>NUCLEOTIDE SEQUENCE [LARGE SCALE GENOMIC DNA]</scope>
    <source>
        <strain evidence="3">Evry</strain>
    </source>
</reference>
<keyword evidence="3" id="KW-1185">Reference proteome</keyword>
<evidence type="ECO:0008006" key="4">
    <source>
        <dbReference type="Google" id="ProtNLM"/>
    </source>
</evidence>
<evidence type="ECO:0000313" key="3">
    <source>
        <dbReference type="Proteomes" id="UP000002019"/>
    </source>
</evidence>
<proteinExistence type="predicted"/>
<organism evidence="2 3">
    <name type="scientific">Cloacimonas acidaminovorans (strain Evry)</name>
    <dbReference type="NCBI Taxonomy" id="459349"/>
    <lineage>
        <taxon>Bacteria</taxon>
        <taxon>Pseudomonadati</taxon>
        <taxon>Candidatus Cloacimonadota</taxon>
        <taxon>Candidatus Cloacimonadia</taxon>
        <taxon>Candidatus Cloacimonadales</taxon>
        <taxon>Candidatus Cloacimonadaceae</taxon>
        <taxon>Candidatus Cloacimonas</taxon>
    </lineage>
</organism>
<keyword evidence="1" id="KW-1133">Transmembrane helix</keyword>
<dbReference type="PANTHER" id="PTHR37947:SF1">
    <property type="entry name" value="BLL2462 PROTEIN"/>
    <property type="match status" value="1"/>
</dbReference>
<feature type="transmembrane region" description="Helical" evidence="1">
    <location>
        <begin position="35"/>
        <end position="56"/>
    </location>
</feature>
<gene>
    <name evidence="2" type="ordered locus">CLOAM0247</name>
</gene>
<dbReference type="Proteomes" id="UP000002019">
    <property type="component" value="Chromosome"/>
</dbReference>
<feature type="transmembrane region" description="Helical" evidence="1">
    <location>
        <begin position="6"/>
        <end position="23"/>
    </location>
</feature>
<dbReference type="eggNOG" id="COG5426">
    <property type="taxonomic scope" value="Bacteria"/>
</dbReference>
<dbReference type="STRING" id="459349.CLOAM0247"/>
<protein>
    <recommendedName>
        <fullName evidence="4">VWA domain-containing protein</fullName>
    </recommendedName>
</protein>
<keyword evidence="1" id="KW-0472">Membrane</keyword>